<dbReference type="GO" id="GO:0016887">
    <property type="term" value="F:ATP hydrolysis activity"/>
    <property type="evidence" value="ECO:0007669"/>
    <property type="project" value="InterPro"/>
</dbReference>
<dbReference type="InterPro" id="IPR027417">
    <property type="entry name" value="P-loop_NTPase"/>
</dbReference>
<evidence type="ECO:0000256" key="3">
    <source>
        <dbReference type="ARBA" id="ARBA00022692"/>
    </source>
</evidence>
<keyword evidence="6 8" id="KW-1133">Transmembrane helix</keyword>
<dbReference type="InterPro" id="IPR003593">
    <property type="entry name" value="AAA+_ATPase"/>
</dbReference>
<proteinExistence type="predicted"/>
<accession>A0A507CYE2</accession>
<gene>
    <name evidence="10" type="ORF">SeLEV6574_g04671</name>
</gene>
<evidence type="ECO:0000256" key="4">
    <source>
        <dbReference type="ARBA" id="ARBA00022741"/>
    </source>
</evidence>
<dbReference type="Gene3D" id="3.40.50.300">
    <property type="entry name" value="P-loop containing nucleotide triphosphate hydrolases"/>
    <property type="match status" value="1"/>
</dbReference>
<reference evidence="10 11" key="1">
    <citation type="journal article" date="2019" name="Sci. Rep.">
        <title>Comparative genomics of chytrid fungi reveal insights into the obligate biotrophic and pathogenic lifestyle of Synchytrium endobioticum.</title>
        <authorList>
            <person name="van de Vossenberg B.T.L.H."/>
            <person name="Warris S."/>
            <person name="Nguyen H.D.T."/>
            <person name="van Gent-Pelzer M.P.E."/>
            <person name="Joly D.L."/>
            <person name="van de Geest H.C."/>
            <person name="Bonants P.J.M."/>
            <person name="Smith D.S."/>
            <person name="Levesque C.A."/>
            <person name="van der Lee T.A.J."/>
        </authorList>
    </citation>
    <scope>NUCLEOTIDE SEQUENCE [LARGE SCALE GENOMIC DNA]</scope>
    <source>
        <strain evidence="10 11">LEV6574</strain>
    </source>
</reference>
<dbReference type="GO" id="GO:0016020">
    <property type="term" value="C:membrane"/>
    <property type="evidence" value="ECO:0007669"/>
    <property type="project" value="UniProtKB-SubCell"/>
</dbReference>
<feature type="transmembrane region" description="Helical" evidence="8">
    <location>
        <begin position="541"/>
        <end position="563"/>
    </location>
</feature>
<dbReference type="GO" id="GO:0140359">
    <property type="term" value="F:ABC-type transporter activity"/>
    <property type="evidence" value="ECO:0007669"/>
    <property type="project" value="InterPro"/>
</dbReference>
<keyword evidence="2" id="KW-0813">Transport</keyword>
<feature type="transmembrane region" description="Helical" evidence="8">
    <location>
        <begin position="513"/>
        <end position="535"/>
    </location>
</feature>
<dbReference type="Pfam" id="PF01061">
    <property type="entry name" value="ABC2_membrane"/>
    <property type="match status" value="1"/>
</dbReference>
<dbReference type="InterPro" id="IPR043926">
    <property type="entry name" value="ABCG_dom"/>
</dbReference>
<dbReference type="VEuPathDB" id="FungiDB:SeMB42_g07767"/>
<evidence type="ECO:0000256" key="8">
    <source>
        <dbReference type="SAM" id="Phobius"/>
    </source>
</evidence>
<name>A0A507CYE2_9FUNG</name>
<dbReference type="OrthoDB" id="66620at2759"/>
<keyword evidence="7 8" id="KW-0472">Membrane</keyword>
<dbReference type="EMBL" id="QEAM01000195">
    <property type="protein sequence ID" value="TPX44165.1"/>
    <property type="molecule type" value="Genomic_DNA"/>
</dbReference>
<evidence type="ECO:0000313" key="11">
    <source>
        <dbReference type="Proteomes" id="UP000320475"/>
    </source>
</evidence>
<dbReference type="InterPro" id="IPR050352">
    <property type="entry name" value="ABCG_transporters"/>
</dbReference>
<comment type="subcellular location">
    <subcellularLocation>
        <location evidence="1">Membrane</location>
        <topology evidence="1">Multi-pass membrane protein</topology>
    </subcellularLocation>
</comment>
<dbReference type="InterPro" id="IPR013525">
    <property type="entry name" value="ABC2_TM"/>
</dbReference>
<dbReference type="SUPFAM" id="SSF52540">
    <property type="entry name" value="P-loop containing nucleoside triphosphate hydrolases"/>
    <property type="match status" value="1"/>
</dbReference>
<dbReference type="AlphaFoldDB" id="A0A507CYE2"/>
<keyword evidence="5" id="KW-0067">ATP-binding</keyword>
<dbReference type="PANTHER" id="PTHR48041:SF91">
    <property type="entry name" value="ABC TRANSPORTER G FAMILY MEMBER 28"/>
    <property type="match status" value="1"/>
</dbReference>
<feature type="transmembrane region" description="Helical" evidence="8">
    <location>
        <begin position="404"/>
        <end position="424"/>
    </location>
</feature>
<dbReference type="Pfam" id="PF19055">
    <property type="entry name" value="ABC2_membrane_7"/>
    <property type="match status" value="1"/>
</dbReference>
<dbReference type="PROSITE" id="PS50893">
    <property type="entry name" value="ABC_TRANSPORTER_2"/>
    <property type="match status" value="1"/>
</dbReference>
<dbReference type="SMART" id="SM00382">
    <property type="entry name" value="AAA"/>
    <property type="match status" value="1"/>
</dbReference>
<comment type="caution">
    <text evidence="10">The sequence shown here is derived from an EMBL/GenBank/DDBJ whole genome shotgun (WGS) entry which is preliminary data.</text>
</comment>
<sequence length="692" mass="75546">MDSIHSAIEPSPTPPSYVKAAETHVAIDTKVVPNVAQGSQVEIVFRDLAYSIDVPAPATVVASQPRFARKRMMSKPILKGVSGVFKPGRLCAVMGASGAGKTSLLQVLAGEARSGEVQGQILINGQEVLTNEIKRCSGFVFQDDVILSTMTVREAITMSALLRLPQEWSIQRKHDKVEQVIELLGLEKASNTIIGDTEIKGVSGGERKRTAMAMEIITDPQVLFLDEPTSGLDTFTAYAVIKILSDLAKGGRTIIATIHQPSSEIFHLFDDLILMADGKIMYAGECDPVVDYFAQRGFPCPKYTNPADYIFMAVLNNQDASESTPTAASSPRESNQERITRLLDLYEKSDEAATVKKMCDHPTTGGMQVESTKNPSGFGIQFPYLLGRASKNAIRNPLIVKSRIAQTIVISLIVGLLFLNSGSAVGQASVQNRSGVMFFATTNNVMSSCIGILSIFGGEKSVFTREHGAGYYSLPSYFLSKTAVEVPYQIVFPWAQATIVYFMVGLQNNAAKYFIFCAFVVLASVAGWAMGIFFACIFPSLPVALAATPVILMPLMLFSGLFANLDTIPVWLRWIQYISPIKYGFEGMVKNEYTGIQLYCQGPLPVDGKVCIAEQGMDDGLEIWACALILIAMVVVLLGFAYASLQRLISSKKSSAVHRKTKQDRMAFMCRQKSDGNLIIMFKLVQYTILFG</sequence>
<evidence type="ECO:0000256" key="5">
    <source>
        <dbReference type="ARBA" id="ARBA00022840"/>
    </source>
</evidence>
<protein>
    <recommendedName>
        <fullName evidence="9">ABC transporter domain-containing protein</fullName>
    </recommendedName>
</protein>
<keyword evidence="4" id="KW-0547">Nucleotide-binding</keyword>
<dbReference type="Proteomes" id="UP000320475">
    <property type="component" value="Unassembled WGS sequence"/>
</dbReference>
<dbReference type="GO" id="GO:0005524">
    <property type="term" value="F:ATP binding"/>
    <property type="evidence" value="ECO:0007669"/>
    <property type="project" value="UniProtKB-KW"/>
</dbReference>
<evidence type="ECO:0000256" key="7">
    <source>
        <dbReference type="ARBA" id="ARBA00023136"/>
    </source>
</evidence>
<dbReference type="PANTHER" id="PTHR48041">
    <property type="entry name" value="ABC TRANSPORTER G FAMILY MEMBER 28"/>
    <property type="match status" value="1"/>
</dbReference>
<feature type="domain" description="ABC transporter" evidence="9">
    <location>
        <begin position="43"/>
        <end position="302"/>
    </location>
</feature>
<evidence type="ECO:0000256" key="1">
    <source>
        <dbReference type="ARBA" id="ARBA00004141"/>
    </source>
</evidence>
<dbReference type="InterPro" id="IPR003439">
    <property type="entry name" value="ABC_transporter-like_ATP-bd"/>
</dbReference>
<keyword evidence="3 8" id="KW-0812">Transmembrane</keyword>
<dbReference type="Pfam" id="PF00005">
    <property type="entry name" value="ABC_tran"/>
    <property type="match status" value="1"/>
</dbReference>
<feature type="transmembrane region" description="Helical" evidence="8">
    <location>
        <begin position="436"/>
        <end position="456"/>
    </location>
</feature>
<feature type="transmembrane region" description="Helical" evidence="8">
    <location>
        <begin position="486"/>
        <end position="506"/>
    </location>
</feature>
<evidence type="ECO:0000256" key="2">
    <source>
        <dbReference type="ARBA" id="ARBA00022448"/>
    </source>
</evidence>
<organism evidence="10 11">
    <name type="scientific">Synchytrium endobioticum</name>
    <dbReference type="NCBI Taxonomy" id="286115"/>
    <lineage>
        <taxon>Eukaryota</taxon>
        <taxon>Fungi</taxon>
        <taxon>Fungi incertae sedis</taxon>
        <taxon>Chytridiomycota</taxon>
        <taxon>Chytridiomycota incertae sedis</taxon>
        <taxon>Chytridiomycetes</taxon>
        <taxon>Synchytriales</taxon>
        <taxon>Synchytriaceae</taxon>
        <taxon>Synchytrium</taxon>
    </lineage>
</organism>
<evidence type="ECO:0000313" key="10">
    <source>
        <dbReference type="EMBL" id="TPX44165.1"/>
    </source>
</evidence>
<evidence type="ECO:0000259" key="9">
    <source>
        <dbReference type="PROSITE" id="PS50893"/>
    </source>
</evidence>
<evidence type="ECO:0000256" key="6">
    <source>
        <dbReference type="ARBA" id="ARBA00022989"/>
    </source>
</evidence>
<feature type="transmembrane region" description="Helical" evidence="8">
    <location>
        <begin position="623"/>
        <end position="645"/>
    </location>
</feature>